<evidence type="ECO:0000313" key="2">
    <source>
        <dbReference type="EMBL" id="KAL3390934.1"/>
    </source>
</evidence>
<comment type="caution">
    <text evidence="2">The sequence shown here is derived from an EMBL/GenBank/DDBJ whole genome shotgun (WGS) entry which is preliminary data.</text>
</comment>
<gene>
    <name evidence="2" type="ORF">TKK_014196</name>
</gene>
<proteinExistence type="predicted"/>
<feature type="region of interest" description="Disordered" evidence="1">
    <location>
        <begin position="157"/>
        <end position="199"/>
    </location>
</feature>
<protein>
    <submittedName>
        <fullName evidence="2">Uncharacterized protein</fullName>
    </submittedName>
</protein>
<keyword evidence="3" id="KW-1185">Reference proteome</keyword>
<dbReference type="PANTHER" id="PTHR46601">
    <property type="entry name" value="ULP_PROTEASE DOMAIN-CONTAINING PROTEIN"/>
    <property type="match status" value="1"/>
</dbReference>
<accession>A0ABD2WEA9</accession>
<dbReference type="AlphaFoldDB" id="A0ABD2WEA9"/>
<name>A0ABD2WEA9_9HYME</name>
<organism evidence="2 3">
    <name type="scientific">Trichogramma kaykai</name>
    <dbReference type="NCBI Taxonomy" id="54128"/>
    <lineage>
        <taxon>Eukaryota</taxon>
        <taxon>Metazoa</taxon>
        <taxon>Ecdysozoa</taxon>
        <taxon>Arthropoda</taxon>
        <taxon>Hexapoda</taxon>
        <taxon>Insecta</taxon>
        <taxon>Pterygota</taxon>
        <taxon>Neoptera</taxon>
        <taxon>Endopterygota</taxon>
        <taxon>Hymenoptera</taxon>
        <taxon>Apocrita</taxon>
        <taxon>Proctotrupomorpha</taxon>
        <taxon>Chalcidoidea</taxon>
        <taxon>Trichogrammatidae</taxon>
        <taxon>Trichogramma</taxon>
    </lineage>
</organism>
<dbReference type="EMBL" id="JBJJXI010000113">
    <property type="protein sequence ID" value="KAL3390934.1"/>
    <property type="molecule type" value="Genomic_DNA"/>
</dbReference>
<evidence type="ECO:0000313" key="3">
    <source>
        <dbReference type="Proteomes" id="UP001627154"/>
    </source>
</evidence>
<feature type="compositionally biased region" description="Basic and acidic residues" evidence="1">
    <location>
        <begin position="157"/>
        <end position="168"/>
    </location>
</feature>
<sequence>MKENFDPKRIIYFTDGAAQHFKNKNNFTNLKHHEKDFGVPAEWHFSATGHGKGACDGIGANIKRGARRTSLQLTVKNHITSAESLYEWAKGHCKETEIFLSKKTDYDQTSLELQPRFETSKEIPGTLQYHAFIPTNDNSLILKKISSSTTYDIFPKVKKEKLNSDKNKTVKPQRSVSSNKKRQSSKDSVKGKPKKSRRK</sequence>
<dbReference type="PANTHER" id="PTHR46601:SF1">
    <property type="entry name" value="ADF-H DOMAIN-CONTAINING PROTEIN"/>
    <property type="match status" value="1"/>
</dbReference>
<dbReference type="Proteomes" id="UP001627154">
    <property type="component" value="Unassembled WGS sequence"/>
</dbReference>
<evidence type="ECO:0000256" key="1">
    <source>
        <dbReference type="SAM" id="MobiDB-lite"/>
    </source>
</evidence>
<reference evidence="2 3" key="1">
    <citation type="journal article" date="2024" name="bioRxiv">
        <title>A reference genome for Trichogramma kaykai: A tiny desert-dwelling parasitoid wasp with competing sex-ratio distorters.</title>
        <authorList>
            <person name="Culotta J."/>
            <person name="Lindsey A.R."/>
        </authorList>
    </citation>
    <scope>NUCLEOTIDE SEQUENCE [LARGE SCALE GENOMIC DNA]</scope>
    <source>
        <strain evidence="2 3">KSX58</strain>
    </source>
</reference>